<accession>A0A6B0UT15</accession>
<evidence type="ECO:0000256" key="1">
    <source>
        <dbReference type="SAM" id="SignalP"/>
    </source>
</evidence>
<feature type="chain" id="PRO_5025459882" evidence="1">
    <location>
        <begin position="32"/>
        <end position="136"/>
    </location>
</feature>
<dbReference type="AlphaFoldDB" id="A0A6B0UT15"/>
<feature type="signal peptide" evidence="1">
    <location>
        <begin position="1"/>
        <end position="31"/>
    </location>
</feature>
<protein>
    <submittedName>
        <fullName evidence="2">Putative secreted protein</fullName>
    </submittedName>
</protein>
<organism evidence="2">
    <name type="scientific">Ixodes ricinus</name>
    <name type="common">Common tick</name>
    <name type="synonym">Acarus ricinus</name>
    <dbReference type="NCBI Taxonomy" id="34613"/>
    <lineage>
        <taxon>Eukaryota</taxon>
        <taxon>Metazoa</taxon>
        <taxon>Ecdysozoa</taxon>
        <taxon>Arthropoda</taxon>
        <taxon>Chelicerata</taxon>
        <taxon>Arachnida</taxon>
        <taxon>Acari</taxon>
        <taxon>Parasitiformes</taxon>
        <taxon>Ixodida</taxon>
        <taxon>Ixodoidea</taxon>
        <taxon>Ixodidae</taxon>
        <taxon>Ixodinae</taxon>
        <taxon>Ixodes</taxon>
    </lineage>
</organism>
<evidence type="ECO:0000313" key="2">
    <source>
        <dbReference type="EMBL" id="MXU92661.1"/>
    </source>
</evidence>
<dbReference type="EMBL" id="GIFC01010578">
    <property type="protein sequence ID" value="MXU92661.1"/>
    <property type="molecule type" value="Transcribed_RNA"/>
</dbReference>
<name>A0A6B0UT15_IXORI</name>
<proteinExistence type="predicted"/>
<reference evidence="2" key="1">
    <citation type="submission" date="2019-12" db="EMBL/GenBank/DDBJ databases">
        <title>An insight into the sialome of adult female Ixodes ricinus ticks feeding for 6 days.</title>
        <authorList>
            <person name="Perner J."/>
            <person name="Ribeiro J.M.C."/>
        </authorList>
    </citation>
    <scope>NUCLEOTIDE SEQUENCE</scope>
    <source>
        <strain evidence="2">Semi-engorged</strain>
        <tissue evidence="2">Salivary glands</tissue>
    </source>
</reference>
<keyword evidence="1" id="KW-0732">Signal</keyword>
<sequence>MQCLMQVEWVHWIQNLVILCLDVTCRTRVLSQVVHRGVPVESGLGLESQKARPGCVRFALAIVVVPVPARHAVPGHQEVDVAVGGGLGVPQSHRVAQQVRVVRVREIGAGHSDPLPAPLLAQVGVRPVSPYEVHII</sequence>